<comment type="caution">
    <text evidence="1">The sequence shown here is derived from an EMBL/GenBank/DDBJ whole genome shotgun (WGS) entry which is preliminary data.</text>
</comment>
<gene>
    <name evidence="1" type="ORF">QBC33DRAFT_537990</name>
</gene>
<evidence type="ECO:0000313" key="2">
    <source>
        <dbReference type="Proteomes" id="UP001244011"/>
    </source>
</evidence>
<dbReference type="GeneID" id="85311029"/>
<proteinExistence type="predicted"/>
<organism evidence="1 2">
    <name type="scientific">Phialemonium atrogriseum</name>
    <dbReference type="NCBI Taxonomy" id="1093897"/>
    <lineage>
        <taxon>Eukaryota</taxon>
        <taxon>Fungi</taxon>
        <taxon>Dikarya</taxon>
        <taxon>Ascomycota</taxon>
        <taxon>Pezizomycotina</taxon>
        <taxon>Sordariomycetes</taxon>
        <taxon>Sordariomycetidae</taxon>
        <taxon>Cephalothecales</taxon>
        <taxon>Cephalothecaceae</taxon>
        <taxon>Phialemonium</taxon>
    </lineage>
</organism>
<name>A0AAJ0FNN1_9PEZI</name>
<evidence type="ECO:0000313" key="1">
    <source>
        <dbReference type="EMBL" id="KAK1767325.1"/>
    </source>
</evidence>
<dbReference type="EMBL" id="MU839008">
    <property type="protein sequence ID" value="KAK1767325.1"/>
    <property type="molecule type" value="Genomic_DNA"/>
</dbReference>
<keyword evidence="2" id="KW-1185">Reference proteome</keyword>
<dbReference type="AlphaFoldDB" id="A0AAJ0FNN1"/>
<dbReference type="RefSeq" id="XP_060283538.1">
    <property type="nucleotide sequence ID" value="XM_060427842.1"/>
</dbReference>
<dbReference type="Proteomes" id="UP001244011">
    <property type="component" value="Unassembled WGS sequence"/>
</dbReference>
<sequence>MGCGLGGLVVVLVLVGLRLRLGMSLGVNPGVRLGMRLVLGPRLAPSPALGLSGGTLVPTVGVAPTLVVVTRAAVPAAPRAVLTVEQQRLWGAPSLRRVPRSGRRDGRGRPWPWGWSSQRLHLYCEKERGGGIMGEGTLPAMVLWLSIRFTN</sequence>
<accession>A0AAJ0FNN1</accession>
<reference evidence="1" key="1">
    <citation type="submission" date="2023-06" db="EMBL/GenBank/DDBJ databases">
        <title>Genome-scale phylogeny and comparative genomics of the fungal order Sordariales.</title>
        <authorList>
            <consortium name="Lawrence Berkeley National Laboratory"/>
            <person name="Hensen N."/>
            <person name="Bonometti L."/>
            <person name="Westerberg I."/>
            <person name="Brannstrom I.O."/>
            <person name="Guillou S."/>
            <person name="Cros-Aarteil S."/>
            <person name="Calhoun S."/>
            <person name="Haridas S."/>
            <person name="Kuo A."/>
            <person name="Mondo S."/>
            <person name="Pangilinan J."/>
            <person name="Riley R."/>
            <person name="Labutti K."/>
            <person name="Andreopoulos B."/>
            <person name="Lipzen A."/>
            <person name="Chen C."/>
            <person name="Yanf M."/>
            <person name="Daum C."/>
            <person name="Ng V."/>
            <person name="Clum A."/>
            <person name="Steindorff A."/>
            <person name="Ohm R."/>
            <person name="Martin F."/>
            <person name="Silar P."/>
            <person name="Natvig D."/>
            <person name="Lalanne C."/>
            <person name="Gautier V."/>
            <person name="Ament-Velasquez S.L."/>
            <person name="Kruys A."/>
            <person name="Hutchinson M.I."/>
            <person name="Powell A.J."/>
            <person name="Barry K."/>
            <person name="Miller A.N."/>
            <person name="Grigoriev I.V."/>
            <person name="Debuchy R."/>
            <person name="Gladieux P."/>
            <person name="Thoren M.H."/>
            <person name="Johannesson H."/>
        </authorList>
    </citation>
    <scope>NUCLEOTIDE SEQUENCE</scope>
    <source>
        <strain evidence="1">8032-3</strain>
    </source>
</reference>
<protein>
    <submittedName>
        <fullName evidence="1">Uncharacterized protein</fullName>
    </submittedName>
</protein>